<reference evidence="4" key="3">
    <citation type="submission" date="2025-04" db="UniProtKB">
        <authorList>
            <consortium name="RefSeq"/>
        </authorList>
    </citation>
    <scope>IDENTIFICATION</scope>
    <source>
        <strain evidence="4">CBS 304.34</strain>
    </source>
</reference>
<dbReference type="EMBL" id="MU003694">
    <property type="protein sequence ID" value="KAF2815320.1"/>
    <property type="molecule type" value="Genomic_DNA"/>
</dbReference>
<accession>A0A6A6Z2U4</accession>
<evidence type="ECO:0000313" key="4">
    <source>
        <dbReference type="RefSeq" id="XP_033582284.1"/>
    </source>
</evidence>
<dbReference type="InterPro" id="IPR056681">
    <property type="entry name" value="DUF7779"/>
</dbReference>
<name>A0A6A6Z2U4_9PEZI</name>
<dbReference type="GeneID" id="54460008"/>
<feature type="domain" description="DUF7779" evidence="1">
    <location>
        <begin position="48"/>
        <end position="119"/>
    </location>
</feature>
<protein>
    <recommendedName>
        <fullName evidence="1">DUF7779 domain-containing protein</fullName>
    </recommendedName>
</protein>
<proteinExistence type="predicted"/>
<keyword evidence="3" id="KW-1185">Reference proteome</keyword>
<evidence type="ECO:0000313" key="2">
    <source>
        <dbReference type="EMBL" id="KAF2815320.1"/>
    </source>
</evidence>
<evidence type="ECO:0000259" key="1">
    <source>
        <dbReference type="Pfam" id="PF25000"/>
    </source>
</evidence>
<sequence length="119" mass="13878">MAAIIQYQYLSFSDFLEHYEDNSDRKDLHAFNVEHPSPEARGNLASIWAIEQLEPQPRSLQEILSVLGPDCIQERVLTSKIPDYKHLEDYPKRGFSYSAARTDLIRRSLVKRNEDNKEL</sequence>
<reference evidence="2 4" key="1">
    <citation type="journal article" date="2020" name="Stud. Mycol.">
        <title>101 Dothideomycetes genomes: a test case for predicting lifestyles and emergence of pathogens.</title>
        <authorList>
            <person name="Haridas S."/>
            <person name="Albert R."/>
            <person name="Binder M."/>
            <person name="Bloem J."/>
            <person name="Labutti K."/>
            <person name="Salamov A."/>
            <person name="Andreopoulos B."/>
            <person name="Baker S."/>
            <person name="Barry K."/>
            <person name="Bills G."/>
            <person name="Bluhm B."/>
            <person name="Cannon C."/>
            <person name="Castanera R."/>
            <person name="Culley D."/>
            <person name="Daum C."/>
            <person name="Ezra D."/>
            <person name="Gonzalez J."/>
            <person name="Henrissat B."/>
            <person name="Kuo A."/>
            <person name="Liang C."/>
            <person name="Lipzen A."/>
            <person name="Lutzoni F."/>
            <person name="Magnuson J."/>
            <person name="Mondo S."/>
            <person name="Nolan M."/>
            <person name="Ohm R."/>
            <person name="Pangilinan J."/>
            <person name="Park H.-J."/>
            <person name="Ramirez L."/>
            <person name="Alfaro M."/>
            <person name="Sun H."/>
            <person name="Tritt A."/>
            <person name="Yoshinaga Y."/>
            <person name="Zwiers L.-H."/>
            <person name="Turgeon B."/>
            <person name="Goodwin S."/>
            <person name="Spatafora J."/>
            <person name="Crous P."/>
            <person name="Grigoriev I."/>
        </authorList>
    </citation>
    <scope>NUCLEOTIDE SEQUENCE</scope>
    <source>
        <strain evidence="2 4">CBS 304.34</strain>
    </source>
</reference>
<dbReference type="Proteomes" id="UP000504636">
    <property type="component" value="Unplaced"/>
</dbReference>
<dbReference type="AlphaFoldDB" id="A0A6A6Z2U4"/>
<dbReference type="Pfam" id="PF25000">
    <property type="entry name" value="DUF7779"/>
    <property type="match status" value="1"/>
</dbReference>
<reference evidence="4" key="2">
    <citation type="submission" date="2020-04" db="EMBL/GenBank/DDBJ databases">
        <authorList>
            <consortium name="NCBI Genome Project"/>
        </authorList>
    </citation>
    <scope>NUCLEOTIDE SEQUENCE</scope>
    <source>
        <strain evidence="4">CBS 304.34</strain>
    </source>
</reference>
<organism evidence="2">
    <name type="scientific">Mytilinidion resinicola</name>
    <dbReference type="NCBI Taxonomy" id="574789"/>
    <lineage>
        <taxon>Eukaryota</taxon>
        <taxon>Fungi</taxon>
        <taxon>Dikarya</taxon>
        <taxon>Ascomycota</taxon>
        <taxon>Pezizomycotina</taxon>
        <taxon>Dothideomycetes</taxon>
        <taxon>Pleosporomycetidae</taxon>
        <taxon>Mytilinidiales</taxon>
        <taxon>Mytilinidiaceae</taxon>
        <taxon>Mytilinidion</taxon>
    </lineage>
</organism>
<dbReference type="OrthoDB" id="6161812at2759"/>
<gene>
    <name evidence="2 4" type="ORF">BDZ99DRAFT_459224</name>
</gene>
<dbReference type="RefSeq" id="XP_033582284.1">
    <property type="nucleotide sequence ID" value="XM_033719115.1"/>
</dbReference>
<evidence type="ECO:0000313" key="3">
    <source>
        <dbReference type="Proteomes" id="UP000504636"/>
    </source>
</evidence>